<comment type="caution">
    <text evidence="1">The sequence shown here is derived from an EMBL/GenBank/DDBJ whole genome shotgun (WGS) entry which is preliminary data.</text>
</comment>
<protein>
    <submittedName>
        <fullName evidence="1">Uncharacterized protein</fullName>
    </submittedName>
</protein>
<gene>
    <name evidence="1" type="ORF">KSP40_PGU022409</name>
</gene>
<reference evidence="1 2" key="1">
    <citation type="journal article" date="2022" name="Nat. Plants">
        <title>Genomes of leafy and leafless Platanthera orchids illuminate the evolution of mycoheterotrophy.</title>
        <authorList>
            <person name="Li M.H."/>
            <person name="Liu K.W."/>
            <person name="Li Z."/>
            <person name="Lu H.C."/>
            <person name="Ye Q.L."/>
            <person name="Zhang D."/>
            <person name="Wang J.Y."/>
            <person name="Li Y.F."/>
            <person name="Zhong Z.M."/>
            <person name="Liu X."/>
            <person name="Yu X."/>
            <person name="Liu D.K."/>
            <person name="Tu X.D."/>
            <person name="Liu B."/>
            <person name="Hao Y."/>
            <person name="Liao X.Y."/>
            <person name="Jiang Y.T."/>
            <person name="Sun W.H."/>
            <person name="Chen J."/>
            <person name="Chen Y.Q."/>
            <person name="Ai Y."/>
            <person name="Zhai J.W."/>
            <person name="Wu S.S."/>
            <person name="Zhou Z."/>
            <person name="Hsiao Y.Y."/>
            <person name="Wu W.L."/>
            <person name="Chen Y.Y."/>
            <person name="Lin Y.F."/>
            <person name="Hsu J.L."/>
            <person name="Li C.Y."/>
            <person name="Wang Z.W."/>
            <person name="Zhao X."/>
            <person name="Zhong W.Y."/>
            <person name="Ma X.K."/>
            <person name="Ma L."/>
            <person name="Huang J."/>
            <person name="Chen G.Z."/>
            <person name="Huang M.Z."/>
            <person name="Huang L."/>
            <person name="Peng D.H."/>
            <person name="Luo Y.B."/>
            <person name="Zou S.Q."/>
            <person name="Chen S.P."/>
            <person name="Lan S."/>
            <person name="Tsai W.C."/>
            <person name="Van de Peer Y."/>
            <person name="Liu Z.J."/>
        </authorList>
    </citation>
    <scope>NUCLEOTIDE SEQUENCE [LARGE SCALE GENOMIC DNA]</scope>
    <source>
        <strain evidence="1">Lor288</strain>
    </source>
</reference>
<evidence type="ECO:0000313" key="1">
    <source>
        <dbReference type="EMBL" id="KAK8961645.1"/>
    </source>
</evidence>
<evidence type="ECO:0000313" key="2">
    <source>
        <dbReference type="Proteomes" id="UP001412067"/>
    </source>
</evidence>
<accession>A0ABR2MBW7</accession>
<dbReference type="EMBL" id="JBBWWR010000009">
    <property type="protein sequence ID" value="KAK8961645.1"/>
    <property type="molecule type" value="Genomic_DNA"/>
</dbReference>
<proteinExistence type="predicted"/>
<sequence length="114" mass="12542">MRGKALRFSLKARSAMINHQLPCSPHSPISSSTSVLAGSLHPNTTTSAPVVVVHSSVAEQKRALRSIVRKELRSLPIHSRIQEGILSTPFSFLCLHVPFVSLFSDRIWSGMHSE</sequence>
<organism evidence="1 2">
    <name type="scientific">Platanthera guangdongensis</name>
    <dbReference type="NCBI Taxonomy" id="2320717"/>
    <lineage>
        <taxon>Eukaryota</taxon>
        <taxon>Viridiplantae</taxon>
        <taxon>Streptophyta</taxon>
        <taxon>Embryophyta</taxon>
        <taxon>Tracheophyta</taxon>
        <taxon>Spermatophyta</taxon>
        <taxon>Magnoliopsida</taxon>
        <taxon>Liliopsida</taxon>
        <taxon>Asparagales</taxon>
        <taxon>Orchidaceae</taxon>
        <taxon>Orchidoideae</taxon>
        <taxon>Orchideae</taxon>
        <taxon>Orchidinae</taxon>
        <taxon>Platanthera</taxon>
    </lineage>
</organism>
<keyword evidence="2" id="KW-1185">Reference proteome</keyword>
<dbReference type="Proteomes" id="UP001412067">
    <property type="component" value="Unassembled WGS sequence"/>
</dbReference>
<name>A0ABR2MBW7_9ASPA</name>